<feature type="transmembrane region" description="Helical" evidence="2">
    <location>
        <begin position="185"/>
        <end position="205"/>
    </location>
</feature>
<dbReference type="EMBL" id="WHPN01000300">
    <property type="protein sequence ID" value="KAF4407801.1"/>
    <property type="molecule type" value="Genomic_DNA"/>
</dbReference>
<evidence type="ECO:0000313" key="4">
    <source>
        <dbReference type="Proteomes" id="UP000621266"/>
    </source>
</evidence>
<keyword evidence="2" id="KW-0472">Membrane</keyword>
<gene>
    <name evidence="3" type="ORF">GCU69_17640</name>
</gene>
<proteinExistence type="predicted"/>
<accession>A0ABQ7FFL9</accession>
<dbReference type="RefSeq" id="WP_143671190.1">
    <property type="nucleotide sequence ID" value="NZ_WHPN01000300.1"/>
</dbReference>
<evidence type="ECO:0000313" key="3">
    <source>
        <dbReference type="EMBL" id="KAF4407801.1"/>
    </source>
</evidence>
<dbReference type="Proteomes" id="UP000621266">
    <property type="component" value="Unassembled WGS sequence"/>
</dbReference>
<feature type="transmembrane region" description="Helical" evidence="2">
    <location>
        <begin position="99"/>
        <end position="121"/>
    </location>
</feature>
<evidence type="ECO:0000256" key="2">
    <source>
        <dbReference type="SAM" id="Phobius"/>
    </source>
</evidence>
<feature type="region of interest" description="Disordered" evidence="1">
    <location>
        <begin position="280"/>
        <end position="349"/>
    </location>
</feature>
<feature type="transmembrane region" description="Helical" evidence="2">
    <location>
        <begin position="47"/>
        <end position="72"/>
    </location>
</feature>
<keyword evidence="4" id="KW-1185">Reference proteome</keyword>
<keyword evidence="2" id="KW-0812">Transmembrane</keyword>
<evidence type="ECO:0000256" key="1">
    <source>
        <dbReference type="SAM" id="MobiDB-lite"/>
    </source>
</evidence>
<sequence length="349" mass="37597">MGVQGAWQMPGWDGGNANAAYLDKTLRHEPVELALGEGVSGRAVFFLWLRAAAVASVVWWGAMIFALLSYAASEDDSDPYGSSGFGQSSSGSDFADVFAGGWAVFGFLASAAVFWLILLATRCTEPIAEWRVLLTDRMDSAPAVYSQIAGTLAGRKSPLRVDTHRIRMNDVGTVSSRLRLTEGPYAVYVSVFPYGTSLYLGWTMWRSRRGAKLIGQYIADLFRGMAGQHSAELEVMRSERPRAMREAVHLACREGLFVAVENRAVPDDYGFPQGLPPIVDASELSGSQGPAEHPAAAPSYDTAAWQVPPQPPHLPPQQTGPGVHPPQQTGPGAFPPPSPDHRPPGHDGR</sequence>
<protein>
    <submittedName>
        <fullName evidence="3">Adhesin</fullName>
    </submittedName>
</protein>
<organism evidence="3 4">
    <name type="scientific">Streptomyces lycii</name>
    <dbReference type="NCBI Taxonomy" id="2654337"/>
    <lineage>
        <taxon>Bacteria</taxon>
        <taxon>Bacillati</taxon>
        <taxon>Actinomycetota</taxon>
        <taxon>Actinomycetes</taxon>
        <taxon>Kitasatosporales</taxon>
        <taxon>Streptomycetaceae</taxon>
        <taxon>Streptomyces</taxon>
    </lineage>
</organism>
<feature type="compositionally biased region" description="Basic and acidic residues" evidence="1">
    <location>
        <begin position="339"/>
        <end position="349"/>
    </location>
</feature>
<reference evidence="3 4" key="1">
    <citation type="submission" date="2019-10" db="EMBL/GenBank/DDBJ databases">
        <title>Streptomyces tenebrisbrunneis sp.nov., an endogenous actinomycete isolated from of Lycium ruthenicum.</title>
        <authorList>
            <person name="Ma L."/>
        </authorList>
    </citation>
    <scope>NUCLEOTIDE SEQUENCE [LARGE SCALE GENOMIC DNA]</scope>
    <source>
        <strain evidence="3 4">TRM 66187</strain>
    </source>
</reference>
<name>A0ABQ7FFL9_9ACTN</name>
<keyword evidence="2" id="KW-1133">Transmembrane helix</keyword>
<comment type="caution">
    <text evidence="3">The sequence shown here is derived from an EMBL/GenBank/DDBJ whole genome shotgun (WGS) entry which is preliminary data.</text>
</comment>